<protein>
    <submittedName>
        <fullName evidence="6">MYND-type domain-containing protein</fullName>
    </submittedName>
</protein>
<dbReference type="PROSITE" id="PS50865">
    <property type="entry name" value="ZF_MYND_2"/>
    <property type="match status" value="1"/>
</dbReference>
<evidence type="ECO:0000313" key="7">
    <source>
        <dbReference type="Proteomes" id="UP000636479"/>
    </source>
</evidence>
<sequence>MSTPNSTGKQSIIGLHAVHPDNAKSFKSFAPSRTEVRSTRNAIHTACTRCLKTDEDPEIILRRCGKCKGVWYCSKQCQTAHWPTHKKTCHLVEGPGIQKLVQNFCANSVLNKHLQACLALAFDLHIKSRLDSPFIARVDIGIEPADIMDFFNVFLGRDGESDTPIASPNPSKPPVASKRGMLQITAFQPSTICKLEELTEMRQEIWKKARESADQAGCEGDSVGLVEFASGGERHDVDMSFPHPQVDDQSAITSEVTEVPFSIATCIEFMNMHIRADKKNQYMLRTEIQESDLKTIRNAALHASDDEPRPVQLLRVKMEKEDIYNPFVMQEGEGIARKLHDALATEQRERIFGVGTDMDLPD</sequence>
<gene>
    <name evidence="6" type="ORF">MIND_01156600</name>
</gene>
<evidence type="ECO:0000256" key="4">
    <source>
        <dbReference type="PROSITE-ProRule" id="PRU00134"/>
    </source>
</evidence>
<keyword evidence="7" id="KW-1185">Reference proteome</keyword>
<organism evidence="6 7">
    <name type="scientific">Mycena indigotica</name>
    <dbReference type="NCBI Taxonomy" id="2126181"/>
    <lineage>
        <taxon>Eukaryota</taxon>
        <taxon>Fungi</taxon>
        <taxon>Dikarya</taxon>
        <taxon>Basidiomycota</taxon>
        <taxon>Agaricomycotina</taxon>
        <taxon>Agaricomycetes</taxon>
        <taxon>Agaricomycetidae</taxon>
        <taxon>Agaricales</taxon>
        <taxon>Marasmiineae</taxon>
        <taxon>Mycenaceae</taxon>
        <taxon>Mycena</taxon>
    </lineage>
</organism>
<dbReference type="AlphaFoldDB" id="A0A8H6S5G9"/>
<evidence type="ECO:0000256" key="2">
    <source>
        <dbReference type="ARBA" id="ARBA00022771"/>
    </source>
</evidence>
<reference evidence="6" key="1">
    <citation type="submission" date="2020-05" db="EMBL/GenBank/DDBJ databases">
        <title>Mycena genomes resolve the evolution of fungal bioluminescence.</title>
        <authorList>
            <person name="Tsai I.J."/>
        </authorList>
    </citation>
    <scope>NUCLEOTIDE SEQUENCE</scope>
    <source>
        <strain evidence="6">171206Taipei</strain>
    </source>
</reference>
<keyword evidence="2 4" id="KW-0863">Zinc-finger</keyword>
<evidence type="ECO:0000313" key="6">
    <source>
        <dbReference type="EMBL" id="KAF7292590.1"/>
    </source>
</evidence>
<dbReference type="Pfam" id="PF26632">
    <property type="entry name" value="DUF8205"/>
    <property type="match status" value="1"/>
</dbReference>
<keyword evidence="3" id="KW-0862">Zinc</keyword>
<proteinExistence type="predicted"/>
<evidence type="ECO:0000256" key="1">
    <source>
        <dbReference type="ARBA" id="ARBA00022723"/>
    </source>
</evidence>
<comment type="caution">
    <text evidence="6">The sequence shown here is derived from an EMBL/GenBank/DDBJ whole genome shotgun (WGS) entry which is preliminary data.</text>
</comment>
<evidence type="ECO:0000256" key="3">
    <source>
        <dbReference type="ARBA" id="ARBA00022833"/>
    </source>
</evidence>
<dbReference type="InterPro" id="IPR058518">
    <property type="entry name" value="DUF8205"/>
</dbReference>
<accession>A0A8H6S5G9</accession>
<keyword evidence="1" id="KW-0479">Metal-binding</keyword>
<dbReference type="GO" id="GO:0008270">
    <property type="term" value="F:zinc ion binding"/>
    <property type="evidence" value="ECO:0007669"/>
    <property type="project" value="UniProtKB-KW"/>
</dbReference>
<dbReference type="RefSeq" id="XP_037215018.1">
    <property type="nucleotide sequence ID" value="XM_037368092.1"/>
</dbReference>
<evidence type="ECO:0000259" key="5">
    <source>
        <dbReference type="PROSITE" id="PS50865"/>
    </source>
</evidence>
<feature type="domain" description="MYND-type" evidence="5">
    <location>
        <begin position="47"/>
        <end position="89"/>
    </location>
</feature>
<dbReference type="Proteomes" id="UP000636479">
    <property type="component" value="Unassembled WGS sequence"/>
</dbReference>
<dbReference type="Gene3D" id="6.10.140.2220">
    <property type="match status" value="1"/>
</dbReference>
<dbReference type="GeneID" id="59350608"/>
<dbReference type="InterPro" id="IPR002893">
    <property type="entry name" value="Znf_MYND"/>
</dbReference>
<dbReference type="SUPFAM" id="SSF144232">
    <property type="entry name" value="HIT/MYND zinc finger-like"/>
    <property type="match status" value="1"/>
</dbReference>
<dbReference type="Pfam" id="PF01753">
    <property type="entry name" value="zf-MYND"/>
    <property type="match status" value="1"/>
</dbReference>
<dbReference type="OrthoDB" id="5231159at2759"/>
<name>A0A8H6S5G9_9AGAR</name>
<dbReference type="EMBL" id="JACAZF010000011">
    <property type="protein sequence ID" value="KAF7292590.1"/>
    <property type="molecule type" value="Genomic_DNA"/>
</dbReference>